<evidence type="ECO:0000256" key="1">
    <source>
        <dbReference type="SAM" id="MobiDB-lite"/>
    </source>
</evidence>
<dbReference type="Proteomes" id="UP001629113">
    <property type="component" value="Unassembled WGS sequence"/>
</dbReference>
<sequence>MASNAIANASSFKSEQPTLDDTRRRLPLSPSKGAQSAPDSSRRHSLPLHFLPPSLWSANTSSASLVESEEAARGEHIFDEASVAHRISALRQLNGATRGSPRHRYAKSTGARNSTFSQPVIVRTYSGATRPRPQRKEAVVAKKSNGKFGIGNDTMDLKLPPIEAFSFKGIMEEIRHGVTEDLERIAEICARSRYSLSNQYEVHMPPHGRGEPYLQNIGVAGGLPTTVAGPTLQAIGSDEEQTRSRSSRGGRRIKSAAYGTLETIMSSSRSSDEDKTTKKPAAVLAEEVRGRAAKKQPQILEPPVVNVIEPQQGTTQMAKHVRTRSATFASIIIDNAQSSRHEAGPLVSPISLVSEPARPQTSTAAFLDSISDFDPSTSMTPPSWQALISSKPNVIRNESSTSTLRPEQSKGQSIFANLSSWIPWAKTSDAAQIVDRRHLRSASHAEGSLRDLLQATHEERRRDVRSSEHPSPD</sequence>
<dbReference type="EMBL" id="JBFCZG010000004">
    <property type="protein sequence ID" value="KAL3423049.1"/>
    <property type="molecule type" value="Genomic_DNA"/>
</dbReference>
<accession>A0ABR4PI85</accession>
<proteinExistence type="predicted"/>
<feature type="compositionally biased region" description="Polar residues" evidence="1">
    <location>
        <begin position="1"/>
        <end position="19"/>
    </location>
</feature>
<feature type="region of interest" description="Disordered" evidence="1">
    <location>
        <begin position="439"/>
        <end position="473"/>
    </location>
</feature>
<reference evidence="2 3" key="1">
    <citation type="submission" date="2024-06" db="EMBL/GenBank/DDBJ databases">
        <title>Complete genome of Phlyctema vagabunda strain 19-DSS-EL-015.</title>
        <authorList>
            <person name="Fiorenzani C."/>
        </authorList>
    </citation>
    <scope>NUCLEOTIDE SEQUENCE [LARGE SCALE GENOMIC DNA]</scope>
    <source>
        <strain evidence="2 3">19-DSS-EL-015</strain>
    </source>
</reference>
<organism evidence="2 3">
    <name type="scientific">Phlyctema vagabunda</name>
    <dbReference type="NCBI Taxonomy" id="108571"/>
    <lineage>
        <taxon>Eukaryota</taxon>
        <taxon>Fungi</taxon>
        <taxon>Dikarya</taxon>
        <taxon>Ascomycota</taxon>
        <taxon>Pezizomycotina</taxon>
        <taxon>Leotiomycetes</taxon>
        <taxon>Helotiales</taxon>
        <taxon>Dermateaceae</taxon>
        <taxon>Phlyctema</taxon>
    </lineage>
</organism>
<feature type="region of interest" description="Disordered" evidence="1">
    <location>
        <begin position="1"/>
        <end position="46"/>
    </location>
</feature>
<gene>
    <name evidence="2" type="ORF">PVAG01_04796</name>
</gene>
<evidence type="ECO:0000313" key="3">
    <source>
        <dbReference type="Proteomes" id="UP001629113"/>
    </source>
</evidence>
<keyword evidence="3" id="KW-1185">Reference proteome</keyword>
<feature type="compositionally biased region" description="Basic and acidic residues" evidence="1">
    <location>
        <begin position="456"/>
        <end position="473"/>
    </location>
</feature>
<protein>
    <submittedName>
        <fullName evidence="2">Uncharacterized protein</fullName>
    </submittedName>
</protein>
<comment type="caution">
    <text evidence="2">The sequence shown here is derived from an EMBL/GenBank/DDBJ whole genome shotgun (WGS) entry which is preliminary data.</text>
</comment>
<evidence type="ECO:0000313" key="2">
    <source>
        <dbReference type="EMBL" id="KAL3423049.1"/>
    </source>
</evidence>
<name>A0ABR4PI85_9HELO</name>